<protein>
    <submittedName>
        <fullName evidence="2">Uncharacterized protein</fullName>
    </submittedName>
</protein>
<feature type="region of interest" description="Disordered" evidence="1">
    <location>
        <begin position="25"/>
        <end position="53"/>
    </location>
</feature>
<evidence type="ECO:0000256" key="1">
    <source>
        <dbReference type="SAM" id="MobiDB-lite"/>
    </source>
</evidence>
<dbReference type="EMBL" id="LR796267">
    <property type="protein sequence ID" value="CAB4132351.1"/>
    <property type="molecule type" value="Genomic_DNA"/>
</dbReference>
<feature type="compositionally biased region" description="Polar residues" evidence="1">
    <location>
        <begin position="275"/>
        <end position="288"/>
    </location>
</feature>
<proteinExistence type="predicted"/>
<reference evidence="2" key="1">
    <citation type="submission" date="2020-04" db="EMBL/GenBank/DDBJ databases">
        <authorList>
            <person name="Chiriac C."/>
            <person name="Salcher M."/>
            <person name="Ghai R."/>
            <person name="Kavagutti S V."/>
        </authorList>
    </citation>
    <scope>NUCLEOTIDE SEQUENCE</scope>
</reference>
<accession>A0A6J5LDQ4</accession>
<feature type="region of interest" description="Disordered" evidence="1">
    <location>
        <begin position="257"/>
        <end position="312"/>
    </location>
</feature>
<sequence>MDLSSMFQNLGPAGGAMLTGMQMADATNEQKSQEAYRKAQMEDIMQRTSQQAELHPLELQSKKQLIDKSAQDIEKGKVELDKAKYDLTVGKLEGAVKKADSYSQLMGVASAQLANVPAPARHAWLANFAQQNGIDANDPAVKSIWQQTSQIPPEKLPQALEAFRNKIIQQGAAYRSHIDGIKAQGAEQRGLEQLRIDAGKYNKNKVATDVGSMLLKAKDPTQKAEILESAYYVALDNDDTESASKYLARAKEARQRAAEDANNRRLGAPGAMYDPTQSVIVNKPSPTANAPIGGGPGPTPENLSTAQKRDKL</sequence>
<name>A0A6J5LDQ4_9CAUD</name>
<organism evidence="2">
    <name type="scientific">uncultured Caudovirales phage</name>
    <dbReference type="NCBI Taxonomy" id="2100421"/>
    <lineage>
        <taxon>Viruses</taxon>
        <taxon>Duplodnaviria</taxon>
        <taxon>Heunggongvirae</taxon>
        <taxon>Uroviricota</taxon>
        <taxon>Caudoviricetes</taxon>
        <taxon>Peduoviridae</taxon>
        <taxon>Maltschvirus</taxon>
        <taxon>Maltschvirus maltsch</taxon>
    </lineage>
</organism>
<gene>
    <name evidence="2" type="ORF">UFOVP248_24</name>
</gene>
<feature type="compositionally biased region" description="Basic and acidic residues" evidence="1">
    <location>
        <begin position="31"/>
        <end position="45"/>
    </location>
</feature>
<evidence type="ECO:0000313" key="2">
    <source>
        <dbReference type="EMBL" id="CAB4132351.1"/>
    </source>
</evidence>